<comment type="caution">
    <text evidence="3">The sequence shown here is derived from an EMBL/GenBank/DDBJ whole genome shotgun (WGS) entry which is preliminary data.</text>
</comment>
<dbReference type="Pfam" id="PF20411">
    <property type="entry name" value="DUF6697"/>
    <property type="match status" value="1"/>
</dbReference>
<proteinExistence type="predicted"/>
<dbReference type="Proteomes" id="UP000774617">
    <property type="component" value="Unassembled WGS sequence"/>
</dbReference>
<feature type="region of interest" description="Disordered" evidence="1">
    <location>
        <begin position="1"/>
        <end position="77"/>
    </location>
</feature>
<evidence type="ECO:0000259" key="2">
    <source>
        <dbReference type="Pfam" id="PF20411"/>
    </source>
</evidence>
<name>A0ABQ8G962_9PEZI</name>
<sequence>MAYNKNNNSNSLNRPRGMQHSTRASHSWPVPSSAGGSLNPTAGIFNPHGVNNTNGFTLTHSHNPSQTKSTSLVPHNPKHDEDGYIQVTMSELTQLTEFFNEEIISLRQDIEMLKQGDWTVTVGAFHPPRHLDLSQVEATRNRLQNSSGLLGLLESRSHFLSPIIATNQQIDASPTPHLTPARSATIAPAVQPPIQAQASTSSTNSTQRSNGGLRGSKYASNGAEPDPDEGHTQHSITSLPTHPDIPMPSREDPSFTHMSSAGDWQPLVIRSLRPLAGDIVHSIPKPSDMCTFTWDFLRKFLLGKWWSPGFYYHAVSEGASIIPSRSYYLLDPSNDPYVPREPGAHGAKLTAFFNPENPEDMDGDSAATAFHKVPVFVKASAWACRHNVATDATSDGSRYVYMGMYSQLRYSDKLDYDRIVEHVPDAIKMYWADQLTDVGRPAWVTEALMKAFEPKPEYEGPLPGAGEDDVVRKEVGTHVRGLKDWQADARKRVAKLTKEDVLMAFGREDAADPPGLRLWWEYLECVGWERGFYELLVREHDKWLAKEKQVDADRVGW</sequence>
<organism evidence="3 4">
    <name type="scientific">Macrophomina phaseolina</name>
    <dbReference type="NCBI Taxonomy" id="35725"/>
    <lineage>
        <taxon>Eukaryota</taxon>
        <taxon>Fungi</taxon>
        <taxon>Dikarya</taxon>
        <taxon>Ascomycota</taxon>
        <taxon>Pezizomycotina</taxon>
        <taxon>Dothideomycetes</taxon>
        <taxon>Dothideomycetes incertae sedis</taxon>
        <taxon>Botryosphaeriales</taxon>
        <taxon>Botryosphaeriaceae</taxon>
        <taxon>Macrophomina</taxon>
    </lineage>
</organism>
<gene>
    <name evidence="3" type="ORF">B0J12DRAFT_666195</name>
</gene>
<reference evidence="3 4" key="1">
    <citation type="journal article" date="2021" name="Nat. Commun.">
        <title>Genetic determinants of endophytism in the Arabidopsis root mycobiome.</title>
        <authorList>
            <person name="Mesny F."/>
            <person name="Miyauchi S."/>
            <person name="Thiergart T."/>
            <person name="Pickel B."/>
            <person name="Atanasova L."/>
            <person name="Karlsson M."/>
            <person name="Huettel B."/>
            <person name="Barry K.W."/>
            <person name="Haridas S."/>
            <person name="Chen C."/>
            <person name="Bauer D."/>
            <person name="Andreopoulos W."/>
            <person name="Pangilinan J."/>
            <person name="LaButti K."/>
            <person name="Riley R."/>
            <person name="Lipzen A."/>
            <person name="Clum A."/>
            <person name="Drula E."/>
            <person name="Henrissat B."/>
            <person name="Kohler A."/>
            <person name="Grigoriev I.V."/>
            <person name="Martin F.M."/>
            <person name="Hacquard S."/>
        </authorList>
    </citation>
    <scope>NUCLEOTIDE SEQUENCE [LARGE SCALE GENOMIC DNA]</scope>
    <source>
        <strain evidence="3 4">MPI-SDFR-AT-0080</strain>
    </source>
</reference>
<dbReference type="EMBL" id="JAGTJR010000015">
    <property type="protein sequence ID" value="KAH7048492.1"/>
    <property type="molecule type" value="Genomic_DNA"/>
</dbReference>
<accession>A0ABQ8G962</accession>
<feature type="domain" description="DUF6697" evidence="2">
    <location>
        <begin position="291"/>
        <end position="538"/>
    </location>
</feature>
<feature type="region of interest" description="Disordered" evidence="1">
    <location>
        <begin position="193"/>
        <end position="259"/>
    </location>
</feature>
<feature type="compositionally biased region" description="Low complexity" evidence="1">
    <location>
        <begin position="1"/>
        <end position="13"/>
    </location>
</feature>
<evidence type="ECO:0000256" key="1">
    <source>
        <dbReference type="SAM" id="MobiDB-lite"/>
    </source>
</evidence>
<evidence type="ECO:0000313" key="3">
    <source>
        <dbReference type="EMBL" id="KAH7048492.1"/>
    </source>
</evidence>
<evidence type="ECO:0000313" key="4">
    <source>
        <dbReference type="Proteomes" id="UP000774617"/>
    </source>
</evidence>
<feature type="compositionally biased region" description="Polar residues" evidence="1">
    <location>
        <begin position="49"/>
        <end position="73"/>
    </location>
</feature>
<dbReference type="InterPro" id="IPR046520">
    <property type="entry name" value="DUF6697"/>
</dbReference>
<keyword evidence="4" id="KW-1185">Reference proteome</keyword>
<feature type="compositionally biased region" description="Low complexity" evidence="1">
    <location>
        <begin position="193"/>
        <end position="210"/>
    </location>
</feature>
<protein>
    <recommendedName>
        <fullName evidence="2">DUF6697 domain-containing protein</fullName>
    </recommendedName>
</protein>